<sequence>MSAELAAEIVAHARAGTLLDAIFNQYGRHWFADDDPTIVTLAEQHNIGAIDLLEIVTPESIEPYKGMAFFKGQHIYRALIGRLNASAAALLTVVQTLLDGAGQDMAAGLPVEEFAKWCSLNPSRPAELLGLVDADFPNADRFLTIAIKNGVNVDRGHFLDRAFGFLTAGTETQKQAAINALGQVPLPDDADWARWLAAFAALVTRAESDLTRAIMLTAIARRLADAPERYRDALVDLGIAIAENLEDHVLDTAARTVAFNLDDIPDRLLEALLDALRHVKATNLGTIEMLDLSLMKLVEHGHNDRARVLLDHLIRRPDEPIDADKFDSFWYKLAEIGGDVIDDWIVTWLLDGDYTLGSALNDNLFSAGSDERTLAIDFTRYALTDDDHSYLARKAIGTFFLKAKLMASILVSLLRTAPAERADEIVDLLVDPILFNYSGVGEGYLKDIAGDATDPAQQHVERALERLRAYIEGLKSIGRVPELHPSERERTIEWQRHADSMSEAHRRARRKSIFASIVSESVLLYGTRSVSWVPDPAAEPRRIETPLGTISHSFEIPRVDIVDPMGLQLMLISFRSEERPA</sequence>
<organism evidence="1 2">
    <name type="scientific">Sphingomonas sanguinis</name>
    <dbReference type="NCBI Taxonomy" id="33051"/>
    <lineage>
        <taxon>Bacteria</taxon>
        <taxon>Pseudomonadati</taxon>
        <taxon>Pseudomonadota</taxon>
        <taxon>Alphaproteobacteria</taxon>
        <taxon>Sphingomonadales</taxon>
        <taxon>Sphingomonadaceae</taxon>
        <taxon>Sphingomonas</taxon>
    </lineage>
</organism>
<name>A0A147J6K6_9SPHN</name>
<dbReference type="PATRIC" id="fig|33051.5.peg.3773"/>
<evidence type="ECO:0000313" key="1">
    <source>
        <dbReference type="EMBL" id="KTW10413.1"/>
    </source>
</evidence>
<protein>
    <submittedName>
        <fullName evidence="1">Uncharacterized protein</fullName>
    </submittedName>
</protein>
<evidence type="ECO:0000313" key="2">
    <source>
        <dbReference type="Proteomes" id="UP000074410"/>
    </source>
</evidence>
<accession>A0A147J6K6</accession>
<dbReference type="EMBL" id="LDTC01000096">
    <property type="protein sequence ID" value="KTW10413.1"/>
    <property type="molecule type" value="Genomic_DNA"/>
</dbReference>
<dbReference type="RefSeq" id="WP_058717441.1">
    <property type="nucleotide sequence ID" value="NZ_LDTC01000096.1"/>
</dbReference>
<proteinExistence type="predicted"/>
<gene>
    <name evidence="1" type="ORF">NS258_12655</name>
</gene>
<reference evidence="1 2" key="1">
    <citation type="journal article" date="2016" name="Front. Microbiol.">
        <title>Genomic Resource of Rice Seed Associated Bacteria.</title>
        <authorList>
            <person name="Midha S."/>
            <person name="Bansal K."/>
            <person name="Sharma S."/>
            <person name="Kumar N."/>
            <person name="Patil P.P."/>
            <person name="Chaudhry V."/>
            <person name="Patil P.B."/>
        </authorList>
    </citation>
    <scope>NUCLEOTIDE SEQUENCE [LARGE SCALE GENOMIC DNA]</scope>
    <source>
        <strain evidence="1 2">NS258</strain>
    </source>
</reference>
<dbReference type="Proteomes" id="UP000074410">
    <property type="component" value="Unassembled WGS sequence"/>
</dbReference>
<comment type="caution">
    <text evidence="1">The sequence shown here is derived from an EMBL/GenBank/DDBJ whole genome shotgun (WGS) entry which is preliminary data.</text>
</comment>
<dbReference type="AlphaFoldDB" id="A0A147J6K6"/>